<sequence length="695" mass="76861">MPRTKSSPKASSPSLQGVAIAFASYSPTAHDHFDNKNITQVKAEIDNCGGNPVSRVGQCTYLVASEEQIDRQLLRISEALENGVTIVSYDWLAASLISTQAIDPLPYVLAPAGTGGEVDAESDADDQLTPQKSKKHLKRGRQGEDSGEDHAVAKKAKHSFPATSVIGPKDEASAPKPATIRVPVDVTCRNADQYCVYVDENGTPYDATLSKSDSTVNNNKFYRMQLLHHLDSDDYFSWCRWGRVGDTGLSKMFGNGTLQSAIREFQKKFREKSGNTWAKRDVSPSPDKYTYIEFNYEDSDNEEKPRTQQSTPRKERGIDEQSQTVSKLAPAVQRLMSLIFDIQLFNNTMASLDYDALRMPLGKLSKKTLLRGYEALKDLANIIADAPGMPSSQAIQEKSNQYFSLVPHVVDRRSVPVLNDMDLIKREIQLLETLTDMQLANEIMKSAKIDKYKQEKLHILDRQYQGLGMREMTPLDDTSKEFKEIASYLCNSVGSTHGIKYTLRDILRIERDGEADRLDTSLYAKLGKKSDRRLLWHGSRCSNFGGILSQGLRIAPPEAPSSGYMFGKGIYLADMSSKSAGYCASSSSAGTGLLLLCEAELGKPSLRLIHSDYEAASRAKKAGSISTWGVGKTAPVQWKDASCVHKSLKGVSMPDVASVPPGPSGESHASLLYNEYIVYDIAQIKLRYLLRVEMN</sequence>
<evidence type="ECO:0000256" key="6">
    <source>
        <dbReference type="ARBA" id="ARBA00022737"/>
    </source>
</evidence>
<dbReference type="GO" id="GO:0006302">
    <property type="term" value="P:double-strand break repair"/>
    <property type="evidence" value="ECO:0007669"/>
    <property type="project" value="TreeGrafter"/>
</dbReference>
<dbReference type="InterPro" id="IPR036616">
    <property type="entry name" value="Poly(ADP-ribose)pol_reg_dom_sf"/>
</dbReference>
<protein>
    <recommendedName>
        <fullName evidence="15">Poly [ADP-ribose] polymerase</fullName>
        <shortName evidence="15">PARP</shortName>
        <ecNumber evidence="15">2.4.2.-</ecNumber>
    </recommendedName>
</protein>
<dbReference type="SUPFAM" id="SSF56399">
    <property type="entry name" value="ADP-ribosylation"/>
    <property type="match status" value="1"/>
</dbReference>
<dbReference type="Gene3D" id="3.90.228.10">
    <property type="match status" value="1"/>
</dbReference>
<evidence type="ECO:0000256" key="14">
    <source>
        <dbReference type="ARBA" id="ARBA00033987"/>
    </source>
</evidence>
<dbReference type="PROSITE" id="PS50172">
    <property type="entry name" value="BRCT"/>
    <property type="match status" value="1"/>
</dbReference>
<evidence type="ECO:0000259" key="18">
    <source>
        <dbReference type="PROSITE" id="PS51059"/>
    </source>
</evidence>
<keyword evidence="5" id="KW-0479">Metal-binding</keyword>
<keyword evidence="8" id="KW-0863">Zinc-finger</keyword>
<dbReference type="PROSITE" id="PS51060">
    <property type="entry name" value="PARP_ALPHA_HD"/>
    <property type="match status" value="1"/>
</dbReference>
<evidence type="ECO:0000256" key="7">
    <source>
        <dbReference type="ARBA" id="ARBA00022765"/>
    </source>
</evidence>
<dbReference type="SUPFAM" id="SSF142921">
    <property type="entry name" value="WGR domain-like"/>
    <property type="match status" value="1"/>
</dbReference>
<reference evidence="21 22" key="1">
    <citation type="submission" date="2013-03" db="EMBL/GenBank/DDBJ databases">
        <title>The Genome Sequence of Capronia coronata CBS 617.96.</title>
        <authorList>
            <consortium name="The Broad Institute Genomics Platform"/>
            <person name="Cuomo C."/>
            <person name="de Hoog S."/>
            <person name="Gorbushina A."/>
            <person name="Walker B."/>
            <person name="Young S.K."/>
            <person name="Zeng Q."/>
            <person name="Gargeya S."/>
            <person name="Fitzgerald M."/>
            <person name="Haas B."/>
            <person name="Abouelleil A."/>
            <person name="Allen A.W."/>
            <person name="Alvarado L."/>
            <person name="Arachchi H.M."/>
            <person name="Berlin A.M."/>
            <person name="Chapman S.B."/>
            <person name="Gainer-Dewar J."/>
            <person name="Goldberg J."/>
            <person name="Griggs A."/>
            <person name="Gujja S."/>
            <person name="Hansen M."/>
            <person name="Howarth C."/>
            <person name="Imamovic A."/>
            <person name="Ireland A."/>
            <person name="Larimer J."/>
            <person name="McCowan C."/>
            <person name="Murphy C."/>
            <person name="Pearson M."/>
            <person name="Poon T.W."/>
            <person name="Priest M."/>
            <person name="Roberts A."/>
            <person name="Saif S."/>
            <person name="Shea T."/>
            <person name="Sisk P."/>
            <person name="Sykes S."/>
            <person name="Wortman J."/>
            <person name="Nusbaum C."/>
            <person name="Birren B."/>
        </authorList>
    </citation>
    <scope>NUCLEOTIDE SEQUENCE [LARGE SCALE GENOMIC DNA]</scope>
    <source>
        <strain evidence="21 22">CBS 617.96</strain>
    </source>
</reference>
<feature type="region of interest" description="Disordered" evidence="16">
    <location>
        <begin position="116"/>
        <end position="154"/>
    </location>
</feature>
<comment type="subcellular location">
    <subcellularLocation>
        <location evidence="1">Nucleus</location>
    </subcellularLocation>
</comment>
<dbReference type="InterPro" id="IPR036930">
    <property type="entry name" value="WGR_dom_sf"/>
</dbReference>
<evidence type="ECO:0000256" key="15">
    <source>
        <dbReference type="RuleBase" id="RU362114"/>
    </source>
</evidence>
<evidence type="ECO:0000259" key="19">
    <source>
        <dbReference type="PROSITE" id="PS51060"/>
    </source>
</evidence>
<keyword evidence="2 15" id="KW-0328">Glycosyltransferase</keyword>
<keyword evidence="6" id="KW-0677">Repeat</keyword>
<evidence type="ECO:0000256" key="8">
    <source>
        <dbReference type="ARBA" id="ARBA00022771"/>
    </source>
</evidence>
<dbReference type="Gene3D" id="1.20.142.10">
    <property type="entry name" value="Poly(ADP-ribose) polymerase, regulatory domain"/>
    <property type="match status" value="1"/>
</dbReference>
<comment type="similarity">
    <text evidence="13">Belongs to the ARTD/PARP family.</text>
</comment>
<dbReference type="GO" id="GO:0070212">
    <property type="term" value="P:protein poly-ADP-ribosylation"/>
    <property type="evidence" value="ECO:0007669"/>
    <property type="project" value="TreeGrafter"/>
</dbReference>
<feature type="domain" description="PARP alpha-helical" evidence="19">
    <location>
        <begin position="325"/>
        <end position="445"/>
    </location>
</feature>
<evidence type="ECO:0000313" key="22">
    <source>
        <dbReference type="Proteomes" id="UP000019484"/>
    </source>
</evidence>
<keyword evidence="7" id="KW-0013">ADP-ribosylation</keyword>
<dbReference type="RefSeq" id="XP_007726442.1">
    <property type="nucleotide sequence ID" value="XM_007728252.1"/>
</dbReference>
<evidence type="ECO:0000256" key="16">
    <source>
        <dbReference type="SAM" id="MobiDB-lite"/>
    </source>
</evidence>
<dbReference type="GO" id="GO:0008270">
    <property type="term" value="F:zinc ion binding"/>
    <property type="evidence" value="ECO:0007669"/>
    <property type="project" value="UniProtKB-KW"/>
</dbReference>
<keyword evidence="11" id="KW-0238">DNA-binding</keyword>
<proteinExistence type="inferred from homology"/>
<dbReference type="EMBL" id="AMWN01000006">
    <property type="protein sequence ID" value="EXJ83756.1"/>
    <property type="molecule type" value="Genomic_DNA"/>
</dbReference>
<evidence type="ECO:0000256" key="3">
    <source>
        <dbReference type="ARBA" id="ARBA00022679"/>
    </source>
</evidence>
<evidence type="ECO:0000256" key="10">
    <source>
        <dbReference type="ARBA" id="ARBA00023027"/>
    </source>
</evidence>
<keyword evidence="12" id="KW-0539">Nucleus</keyword>
<evidence type="ECO:0000256" key="1">
    <source>
        <dbReference type="ARBA" id="ARBA00004123"/>
    </source>
</evidence>
<keyword evidence="9" id="KW-0862">Zinc</keyword>
<dbReference type="InterPro" id="IPR050800">
    <property type="entry name" value="ARTD/PARP"/>
</dbReference>
<feature type="domain" description="PARP catalytic" evidence="18">
    <location>
        <begin position="458"/>
        <end position="695"/>
    </location>
</feature>
<dbReference type="GO" id="GO:0005730">
    <property type="term" value="C:nucleolus"/>
    <property type="evidence" value="ECO:0007669"/>
    <property type="project" value="TreeGrafter"/>
</dbReference>
<dbReference type="InterPro" id="IPR036420">
    <property type="entry name" value="BRCT_dom_sf"/>
</dbReference>
<dbReference type="eggNOG" id="KOG1037">
    <property type="taxonomic scope" value="Eukaryota"/>
</dbReference>
<feature type="domain" description="BRCT" evidence="17">
    <location>
        <begin position="10"/>
        <end position="109"/>
    </location>
</feature>
<dbReference type="CDD" id="cd07997">
    <property type="entry name" value="WGR_PARP"/>
    <property type="match status" value="1"/>
</dbReference>
<name>W9Y3E0_9EURO</name>
<dbReference type="CDD" id="cd01437">
    <property type="entry name" value="parp_like"/>
    <property type="match status" value="1"/>
</dbReference>
<organism evidence="21 22">
    <name type="scientific">Capronia coronata CBS 617.96</name>
    <dbReference type="NCBI Taxonomy" id="1182541"/>
    <lineage>
        <taxon>Eukaryota</taxon>
        <taxon>Fungi</taxon>
        <taxon>Dikarya</taxon>
        <taxon>Ascomycota</taxon>
        <taxon>Pezizomycotina</taxon>
        <taxon>Eurotiomycetes</taxon>
        <taxon>Chaetothyriomycetidae</taxon>
        <taxon>Chaetothyriales</taxon>
        <taxon>Herpotrichiellaceae</taxon>
        <taxon>Capronia</taxon>
    </lineage>
</organism>
<dbReference type="SUPFAM" id="SSF47587">
    <property type="entry name" value="Domain of poly(ADP-ribose) polymerase"/>
    <property type="match status" value="1"/>
</dbReference>
<accession>W9Y3E0</accession>
<evidence type="ECO:0000256" key="9">
    <source>
        <dbReference type="ARBA" id="ARBA00022833"/>
    </source>
</evidence>
<evidence type="ECO:0000256" key="5">
    <source>
        <dbReference type="ARBA" id="ARBA00022723"/>
    </source>
</evidence>
<evidence type="ECO:0000256" key="4">
    <source>
        <dbReference type="ARBA" id="ARBA00022695"/>
    </source>
</evidence>
<dbReference type="GO" id="GO:0016779">
    <property type="term" value="F:nucleotidyltransferase activity"/>
    <property type="evidence" value="ECO:0007669"/>
    <property type="project" value="UniProtKB-KW"/>
</dbReference>
<dbReference type="Proteomes" id="UP000019484">
    <property type="component" value="Unassembled WGS sequence"/>
</dbReference>
<dbReference type="PROSITE" id="PS51059">
    <property type="entry name" value="PARP_CATALYTIC"/>
    <property type="match status" value="1"/>
</dbReference>
<dbReference type="Gene3D" id="3.40.50.10190">
    <property type="entry name" value="BRCT domain"/>
    <property type="match status" value="1"/>
</dbReference>
<feature type="domain" description="WGR" evidence="20">
    <location>
        <begin position="193"/>
        <end position="289"/>
    </location>
</feature>
<dbReference type="PANTHER" id="PTHR10459:SF60">
    <property type="entry name" value="POLY [ADP-RIBOSE] POLYMERASE 2"/>
    <property type="match status" value="1"/>
</dbReference>
<dbReference type="InterPro" id="IPR004102">
    <property type="entry name" value="Poly(ADP-ribose)pol_reg_dom"/>
</dbReference>
<evidence type="ECO:0000256" key="2">
    <source>
        <dbReference type="ARBA" id="ARBA00022676"/>
    </source>
</evidence>
<dbReference type="GO" id="GO:0003950">
    <property type="term" value="F:NAD+ poly-ADP-ribosyltransferase activity"/>
    <property type="evidence" value="ECO:0007669"/>
    <property type="project" value="UniProtKB-UniRule"/>
</dbReference>
<dbReference type="Pfam" id="PF00644">
    <property type="entry name" value="PARP"/>
    <property type="match status" value="1"/>
</dbReference>
<comment type="catalytic activity">
    <reaction evidence="14">
        <text>NAD(+) + (ADP-D-ribosyl)n-acceptor = nicotinamide + (ADP-D-ribosyl)n+1-acceptor + H(+).</text>
        <dbReference type="EC" id="2.4.2.30"/>
    </reaction>
</comment>
<dbReference type="OrthoDB" id="2017365at2759"/>
<dbReference type="GO" id="GO:0003677">
    <property type="term" value="F:DNA binding"/>
    <property type="evidence" value="ECO:0007669"/>
    <property type="project" value="UniProtKB-KW"/>
</dbReference>
<feature type="compositionally biased region" description="Basic and acidic residues" evidence="16">
    <location>
        <begin position="141"/>
        <end position="152"/>
    </location>
</feature>
<dbReference type="SUPFAM" id="SSF52113">
    <property type="entry name" value="BRCT domain"/>
    <property type="match status" value="1"/>
</dbReference>
<evidence type="ECO:0000259" key="17">
    <source>
        <dbReference type="PROSITE" id="PS50172"/>
    </source>
</evidence>
<keyword evidence="22" id="KW-1185">Reference proteome</keyword>
<evidence type="ECO:0000259" key="20">
    <source>
        <dbReference type="PROSITE" id="PS51977"/>
    </source>
</evidence>
<dbReference type="Pfam" id="PF02877">
    <property type="entry name" value="PARP_reg"/>
    <property type="match status" value="1"/>
</dbReference>
<dbReference type="SMART" id="SM00773">
    <property type="entry name" value="WGR"/>
    <property type="match status" value="1"/>
</dbReference>
<evidence type="ECO:0000256" key="13">
    <source>
        <dbReference type="ARBA" id="ARBA00024347"/>
    </source>
</evidence>
<evidence type="ECO:0000256" key="12">
    <source>
        <dbReference type="ARBA" id="ARBA00023242"/>
    </source>
</evidence>
<dbReference type="GO" id="GO:1990404">
    <property type="term" value="F:NAD+-protein mono-ADP-ribosyltransferase activity"/>
    <property type="evidence" value="ECO:0007669"/>
    <property type="project" value="TreeGrafter"/>
</dbReference>
<feature type="region of interest" description="Disordered" evidence="16">
    <location>
        <begin position="296"/>
        <end position="325"/>
    </location>
</feature>
<dbReference type="InterPro" id="IPR008893">
    <property type="entry name" value="WGR_domain"/>
</dbReference>
<evidence type="ECO:0000313" key="21">
    <source>
        <dbReference type="EMBL" id="EXJ83756.1"/>
    </source>
</evidence>
<dbReference type="PROSITE" id="PS51977">
    <property type="entry name" value="WGR"/>
    <property type="match status" value="1"/>
</dbReference>
<dbReference type="PANTHER" id="PTHR10459">
    <property type="entry name" value="DNA LIGASE"/>
    <property type="match status" value="1"/>
</dbReference>
<keyword evidence="10 15" id="KW-0520">NAD</keyword>
<dbReference type="EC" id="2.4.2.-" evidence="15"/>
<gene>
    <name evidence="21" type="ORF">A1O1_07382</name>
</gene>
<dbReference type="HOGENOM" id="CLU_004841_2_0_1"/>
<dbReference type="InterPro" id="IPR001357">
    <property type="entry name" value="BRCT_dom"/>
</dbReference>
<keyword evidence="4" id="KW-0548">Nucleotidyltransferase</keyword>
<feature type="compositionally biased region" description="Basic and acidic residues" evidence="16">
    <location>
        <begin position="302"/>
        <end position="319"/>
    </location>
</feature>
<comment type="caution">
    <text evidence="21">The sequence shown here is derived from an EMBL/GenBank/DDBJ whole genome shotgun (WGS) entry which is preliminary data.</text>
</comment>
<dbReference type="AlphaFoldDB" id="W9Y3E0"/>
<keyword evidence="3 15" id="KW-0808">Transferase</keyword>
<evidence type="ECO:0000256" key="11">
    <source>
        <dbReference type="ARBA" id="ARBA00023125"/>
    </source>
</evidence>
<dbReference type="GeneID" id="19162241"/>
<dbReference type="InterPro" id="IPR012317">
    <property type="entry name" value="Poly(ADP-ribose)pol_cat_dom"/>
</dbReference>
<dbReference type="STRING" id="1182541.W9Y3E0"/>
<dbReference type="Pfam" id="PF05406">
    <property type="entry name" value="WGR"/>
    <property type="match status" value="1"/>
</dbReference>
<dbReference type="FunFam" id="1.20.142.10:FF:000002">
    <property type="entry name" value="Poly [ADP-ribose] polymerase"/>
    <property type="match status" value="1"/>
</dbReference>